<dbReference type="RefSeq" id="WP_090020674.1">
    <property type="nucleotide sequence ID" value="NZ_FNCE01000008.1"/>
</dbReference>
<dbReference type="Proteomes" id="UP000199415">
    <property type="component" value="Unassembled WGS sequence"/>
</dbReference>
<keyword evidence="3" id="KW-0132">Cell division</keyword>
<evidence type="ECO:0000256" key="2">
    <source>
        <dbReference type="ARBA" id="ARBA00022840"/>
    </source>
</evidence>
<dbReference type="STRING" id="1082479.SAMN05216241_10853"/>
<keyword evidence="3" id="KW-0131">Cell cycle</keyword>
<dbReference type="InterPro" id="IPR027417">
    <property type="entry name" value="P-loop_NTPase"/>
</dbReference>
<protein>
    <submittedName>
        <fullName evidence="3">Cell division protein ZapE</fullName>
    </submittedName>
</protein>
<dbReference type="GO" id="GO:0005737">
    <property type="term" value="C:cytoplasm"/>
    <property type="evidence" value="ECO:0007669"/>
    <property type="project" value="TreeGrafter"/>
</dbReference>
<keyword evidence="4" id="KW-1185">Reference proteome</keyword>
<dbReference type="OrthoDB" id="9774491at2"/>
<proteinExistence type="predicted"/>
<organism evidence="3 4">
    <name type="scientific">Limimonas halophila</name>
    <dbReference type="NCBI Taxonomy" id="1082479"/>
    <lineage>
        <taxon>Bacteria</taxon>
        <taxon>Pseudomonadati</taxon>
        <taxon>Pseudomonadota</taxon>
        <taxon>Alphaproteobacteria</taxon>
        <taxon>Rhodospirillales</taxon>
        <taxon>Rhodovibrionaceae</taxon>
        <taxon>Limimonas</taxon>
    </lineage>
</organism>
<dbReference type="InterPro" id="IPR005654">
    <property type="entry name" value="ATPase_AFG1-like"/>
</dbReference>
<evidence type="ECO:0000313" key="4">
    <source>
        <dbReference type="Proteomes" id="UP000199415"/>
    </source>
</evidence>
<keyword evidence="1" id="KW-0547">Nucleotide-binding</keyword>
<dbReference type="PANTHER" id="PTHR12169:SF6">
    <property type="entry name" value="AFG1-LIKE ATPASE"/>
    <property type="match status" value="1"/>
</dbReference>
<sequence>MPDTPLSGVEEHAHGPLYAYRAMKRAGEVQHDPMQELAAEKLQSLHNALLHYAPTTGRKGLKERLGLGRRKQEPPQGLYIFGGVGRGKSMLMDVFHAHAPTEAKRRVHFYTFMAEVHERLHAWRQTAKAANKEDPLPEVAAEMAREAWLLCFDEFQVVNVADAMILGRLFEALFEQGAVVVATSNTPPNRLYEGGLQRERFTPFIELLRERMDVLELDGGVDYRLNQLRELSTYHTPLDSAARAAMDAAFRRLTEGATPEADRLTVKGRTITVPQAARGVARADFATLCEQPLGAQDYMALAARYHTLVLDDVPQLDDSRRDAARRFTALVDALYEHRCNLVVAADAEPHHLYTGHDGAEAFQRTSSRLMEMQARAYIDTAWLGGG</sequence>
<accession>A0A1G7T1Z2</accession>
<dbReference type="EMBL" id="FNCE01000008">
    <property type="protein sequence ID" value="SDG29347.1"/>
    <property type="molecule type" value="Genomic_DNA"/>
</dbReference>
<dbReference type="SUPFAM" id="SSF52540">
    <property type="entry name" value="P-loop containing nucleoside triphosphate hydrolases"/>
    <property type="match status" value="1"/>
</dbReference>
<reference evidence="3 4" key="1">
    <citation type="submission" date="2016-10" db="EMBL/GenBank/DDBJ databases">
        <authorList>
            <person name="de Groot N.N."/>
        </authorList>
    </citation>
    <scope>NUCLEOTIDE SEQUENCE [LARGE SCALE GENOMIC DNA]</scope>
    <source>
        <strain evidence="3 4">DSM 25584</strain>
    </source>
</reference>
<dbReference type="Gene3D" id="3.40.50.300">
    <property type="entry name" value="P-loop containing nucleotide triphosphate hydrolases"/>
    <property type="match status" value="1"/>
</dbReference>
<dbReference type="NCBIfam" id="NF040713">
    <property type="entry name" value="ZapE"/>
    <property type="match status" value="1"/>
</dbReference>
<dbReference type="GO" id="GO:0051301">
    <property type="term" value="P:cell division"/>
    <property type="evidence" value="ECO:0007669"/>
    <property type="project" value="UniProtKB-KW"/>
</dbReference>
<evidence type="ECO:0000256" key="1">
    <source>
        <dbReference type="ARBA" id="ARBA00022741"/>
    </source>
</evidence>
<name>A0A1G7T1Z2_9PROT</name>
<dbReference type="GO" id="GO:0005524">
    <property type="term" value="F:ATP binding"/>
    <property type="evidence" value="ECO:0007669"/>
    <property type="project" value="UniProtKB-KW"/>
</dbReference>
<gene>
    <name evidence="3" type="ORF">SAMN05216241_10853</name>
</gene>
<dbReference type="GO" id="GO:0016887">
    <property type="term" value="F:ATP hydrolysis activity"/>
    <property type="evidence" value="ECO:0007669"/>
    <property type="project" value="InterPro"/>
</dbReference>
<dbReference type="Pfam" id="PF03969">
    <property type="entry name" value="AFG1_ATPase"/>
    <property type="match status" value="1"/>
</dbReference>
<evidence type="ECO:0000313" key="3">
    <source>
        <dbReference type="EMBL" id="SDG29347.1"/>
    </source>
</evidence>
<dbReference type="AlphaFoldDB" id="A0A1G7T1Z2"/>
<dbReference type="PANTHER" id="PTHR12169">
    <property type="entry name" value="ATPASE N2B"/>
    <property type="match status" value="1"/>
</dbReference>
<keyword evidence="2" id="KW-0067">ATP-binding</keyword>